<dbReference type="EMBL" id="LAZR01000517">
    <property type="protein sequence ID" value="KKN65749.1"/>
    <property type="molecule type" value="Genomic_DNA"/>
</dbReference>
<gene>
    <name evidence="2" type="ORF">LCGC14_0478880</name>
</gene>
<dbReference type="AlphaFoldDB" id="A0A0F9SFE5"/>
<comment type="caution">
    <text evidence="2">The sequence shown here is derived from an EMBL/GenBank/DDBJ whole genome shotgun (WGS) entry which is preliminary data.</text>
</comment>
<name>A0A0F9SFE5_9ZZZZ</name>
<evidence type="ECO:0000313" key="2">
    <source>
        <dbReference type="EMBL" id="KKN65749.1"/>
    </source>
</evidence>
<sequence>MSTKPEIKLDEKQLKVLAEHIKNMPLPTPPPPPKPNPYNEPAKPAKYNLKGDLPKTDRKWLKDLEEKLWKELGPDKFDRSWIVESDTHLTISQLNRIFKLIRQHKLVTSIGCGTFGLMGYTMSIYEHEVCPGTGAECLLSITDKHMPKKSERQEGLNFTWKKFSQFTHSEENKEWLRKYRFEAPKQRSYYDY</sequence>
<reference evidence="2" key="1">
    <citation type="journal article" date="2015" name="Nature">
        <title>Complex archaea that bridge the gap between prokaryotes and eukaryotes.</title>
        <authorList>
            <person name="Spang A."/>
            <person name="Saw J.H."/>
            <person name="Jorgensen S.L."/>
            <person name="Zaremba-Niedzwiedzka K."/>
            <person name="Martijn J."/>
            <person name="Lind A.E."/>
            <person name="van Eijk R."/>
            <person name="Schleper C."/>
            <person name="Guy L."/>
            <person name="Ettema T.J."/>
        </authorList>
    </citation>
    <scope>NUCLEOTIDE SEQUENCE</scope>
</reference>
<accession>A0A0F9SFE5</accession>
<evidence type="ECO:0000256" key="1">
    <source>
        <dbReference type="SAM" id="MobiDB-lite"/>
    </source>
</evidence>
<proteinExistence type="predicted"/>
<organism evidence="2">
    <name type="scientific">marine sediment metagenome</name>
    <dbReference type="NCBI Taxonomy" id="412755"/>
    <lineage>
        <taxon>unclassified sequences</taxon>
        <taxon>metagenomes</taxon>
        <taxon>ecological metagenomes</taxon>
    </lineage>
</organism>
<feature type="compositionally biased region" description="Pro residues" evidence="1">
    <location>
        <begin position="26"/>
        <end position="38"/>
    </location>
</feature>
<feature type="region of interest" description="Disordered" evidence="1">
    <location>
        <begin position="21"/>
        <end position="49"/>
    </location>
</feature>
<protein>
    <submittedName>
        <fullName evidence="2">Uncharacterized protein</fullName>
    </submittedName>
</protein>